<dbReference type="PANTHER" id="PTHR47165:SF4">
    <property type="entry name" value="OS03G0429900 PROTEIN"/>
    <property type="match status" value="1"/>
</dbReference>
<reference evidence="2" key="3">
    <citation type="submission" date="1999-05" db="EMBL/GenBank/DDBJ databases">
        <title>The sequence of A. thaliana F28D6.</title>
        <authorList>
            <person name="Jones K."/>
            <person name="Wohldman P."/>
            <person name="Gregory S."/>
        </authorList>
    </citation>
    <scope>NUCLEOTIDE SEQUENCE</scope>
</reference>
<dbReference type="Pfam" id="PF02721">
    <property type="entry name" value="DUF223"/>
    <property type="match status" value="2"/>
</dbReference>
<evidence type="ECO:0000259" key="1">
    <source>
        <dbReference type="Pfam" id="PF02721"/>
    </source>
</evidence>
<reference evidence="3" key="6">
    <citation type="submission" date="2000-03" db="EMBL/GenBank/DDBJ databases">
        <authorList>
            <person name="Wilson R."/>
            <person name="Lamar B."/>
            <person name="Stoneking T."/>
            <person name="Stumpf J."/>
            <person name="Mewes H.W."/>
            <person name="Lemcke K."/>
            <person name="Mayer K.F.X."/>
        </authorList>
    </citation>
    <scope>NUCLEOTIDE SEQUENCE</scope>
</reference>
<dbReference type="CDD" id="cd04480">
    <property type="entry name" value="RPA1_DBD_A_like"/>
    <property type="match status" value="1"/>
</dbReference>
<sequence>MQIPIRKHYIGKFHMSLKVGDWMIIDTFTLSPSYGKYKISSLSYRMGFNHNTDVIKCDPVSDSVFLDLAYFEGVKTESYDENVLIDILGQVVSVGKVDDIMAQNKPNKKLEIQIRDARQVGQWRILGSIFAIDTDLAEIKLMVFENNATKLIGQTSEVLVDGQYEEIEDPTIIPDVITNLCGKTFHFLVSVEKANIYGGKDIYKVTKLLKLWNWPPNYFGEERIIILVDEKGTRIDDRVPWGDYLNNFKPSLFEGKWYYIADFRLKRSTSIPKYSSSTFEIKFMWHTKMWPVSDISTESSLQFIHADEVEYEYEDYVTDAIRVISSVSTVARFPYVCREGETDYEAIYVTFTIRDNL</sequence>
<reference evidence="2" key="2">
    <citation type="submission" date="1999-05" db="EMBL/GenBank/DDBJ databases">
        <title>The A. thaliana Genome Sequencing Project.</title>
        <authorList>
            <person name="WashU"/>
        </authorList>
    </citation>
    <scope>NUCLEOTIDE SEQUENCE</scope>
</reference>
<proteinExistence type="predicted"/>
<protein>
    <submittedName>
        <fullName evidence="3">AT4g07340 protein</fullName>
    </submittedName>
    <submittedName>
        <fullName evidence="2">F28D6.9 protein</fullName>
    </submittedName>
</protein>
<feature type="domain" description="Replication protein A 70 kDa DNA-binding subunit B/D first OB fold" evidence="1">
    <location>
        <begin position="1"/>
        <end position="57"/>
    </location>
</feature>
<dbReference type="PIR" id="D85071">
    <property type="entry name" value="D85071"/>
</dbReference>
<feature type="domain" description="Replication protein A 70 kDa DNA-binding subunit B/D first OB fold" evidence="1">
    <location>
        <begin position="208"/>
        <end position="289"/>
    </location>
</feature>
<name>Q9S9X8_ARATH</name>
<evidence type="ECO:0000313" key="2">
    <source>
        <dbReference type="EMBL" id="AAD48944.1"/>
    </source>
</evidence>
<reference evidence="2" key="4">
    <citation type="submission" date="1999-08" db="EMBL/GenBank/DDBJ databases">
        <authorList>
            <person name="Waterston R."/>
        </authorList>
    </citation>
    <scope>NUCLEOTIDE SEQUENCE</scope>
</reference>
<dbReference type="SUPFAM" id="SSF50249">
    <property type="entry name" value="Nucleic acid-binding proteins"/>
    <property type="match status" value="2"/>
</dbReference>
<reference key="1">
    <citation type="journal article" date="1999" name="Nature">
        <title>Sequence and analysis of chromosome 4 of the plant Arabidopsis thaliana.</title>
        <authorList>
            <consortium name="EU"/>
            <consortium name="CSHL and WU Arabidopsis Sequencing Project"/>
            <person name="Mayer K."/>
            <person name="Schuller C."/>
            <person name="Wambutt R."/>
            <person name="Murphy G."/>
            <person name="Volckaert G."/>
            <person name="Pohl T."/>
            <person name="Dusterhoft A."/>
            <person name="Stiekema W."/>
            <person name="Entian K.D."/>
            <person name="Terryn N."/>
            <person name="Harris B."/>
            <person name="Ansorge W."/>
            <person name="Brandt P."/>
            <person name="Grivell L."/>
            <person name="Rieger M."/>
            <person name="Weichselgartner M."/>
            <person name="de Simone V."/>
            <person name="Obermaier B."/>
            <person name="Mache R."/>
            <person name="Muller M."/>
            <person name="Kreis M."/>
            <person name="Delseny M."/>
            <person name="Puigdomenech P."/>
            <person name="Watson M."/>
            <person name="Schmidtheini T."/>
            <person name="Reichert B."/>
            <person name="Portatelle D."/>
            <person name="Perez-Alonso M."/>
            <person name="Boutry M."/>
            <person name="Bancroft I."/>
            <person name="Vos P."/>
            <person name="Hoheisel J."/>
            <person name="Zimmermann W."/>
            <person name="Wedler H."/>
            <person name="Ridley P."/>
            <person name="Langham S.A."/>
            <person name="McCullagh B."/>
            <person name="Bilham L."/>
            <person name="Robben J."/>
            <person name="Van der Schueren J."/>
            <person name="Grymonprez B."/>
            <person name="Chuang Y.J."/>
            <person name="Vandenbussche F."/>
            <person name="Braeken M."/>
            <person name="Weltjens I."/>
            <person name="Voet M."/>
            <person name="Bastiaens I."/>
            <person name="Aert R."/>
            <person name="Defoor E."/>
            <person name="Weitzenegger T."/>
            <person name="Bothe G."/>
            <person name="Ramsperger U."/>
            <person name="Hilbert H."/>
            <person name="Braun M."/>
            <person name="Holzer E."/>
            <person name="Brandt A."/>
            <person name="Peters S."/>
            <person name="van Staveren M."/>
            <person name="Dirske W."/>
            <person name="Mooijman P."/>
            <person name="Klein Lankhorst R."/>
            <person name="Rose M."/>
            <person name="Hauf J."/>
            <person name="Kotter P."/>
            <person name="Berneiser S."/>
            <person name="Hempel S."/>
            <person name="Feldpausch M."/>
            <person name="Lamberth S."/>
            <person name="Van den Daele H."/>
            <person name="De Keyser A."/>
            <person name="Buysshaert C."/>
            <person name="Gielen J."/>
            <person name="Villarroel R."/>
            <person name="De Clercq R."/>
            <person name="Van Montagu M."/>
            <person name="Rogers J."/>
            <person name="Cronin A."/>
            <person name="Quail M."/>
            <person name="Bray-Allen S."/>
            <person name="Clark L."/>
            <person name="Doggett J."/>
            <person name="Hall S."/>
            <person name="Kay M."/>
            <person name="Lennard N."/>
            <person name="McLay K."/>
            <person name="Mayes R."/>
            <person name="Pettett A."/>
            <person name="Rajandream M.A."/>
            <person name="Lyne M."/>
            <person name="Benes V."/>
            <person name="Rechmann S."/>
            <person name="Borkova D."/>
            <person name="Blocker H."/>
            <person name="Scharfe M."/>
            <person name="Grimm M."/>
            <person name="Lohnert T.H."/>
            <person name="Dose S."/>
            <person name="de Haan M."/>
            <person name="Maarse A."/>
            <person name="Schafer M."/>
            <person name="Muller-Auer S."/>
            <person name="Gabel C."/>
            <person name="Fuchs M."/>
            <person name="Fartmann B."/>
            <person name="Granderath K."/>
            <person name="Dauner D."/>
            <person name="Herzl A."/>
            <person name="Neumann S."/>
            <person name="Argiriou A."/>
            <person name="Vitale D."/>
            <person name="Liguori R."/>
            <person name="Piravandi E."/>
            <person name="Massenet O."/>
            <person name="Quigley F."/>
            <person name="Clabauld G."/>
            <person name="Mundlein A."/>
            <person name="Felber R."/>
            <person name="Schnabl S."/>
            <person name="Hiller R."/>
            <person name="Schmidt W."/>
            <person name="Lecharny A."/>
            <person name="Aubourg S."/>
            <person name="Chefdor F."/>
            <person name="Cooke R."/>
            <person name="Berger C."/>
            <person name="Montfort A."/>
            <person name="Casacuberta E."/>
            <person name="Gibbons T."/>
            <person name="Weber N."/>
            <person name="Vandenbol M."/>
            <person name="Bargues M."/>
            <person name="Terol J."/>
            <person name="Torres A."/>
            <person name="Perez-Perez A."/>
            <person name="Purnelle B."/>
            <person name="Bent E."/>
            <person name="Johnson S."/>
            <person name="Tacon D."/>
            <person name="Jesse T."/>
            <person name="Heijnen L."/>
            <person name="Schwarz S."/>
            <person name="Scholler P."/>
            <person name="Heber S."/>
            <person name="Francs P."/>
            <person name="Bielke C."/>
            <person name="Frishman D."/>
            <person name="Haase D."/>
            <person name="Lemcke K."/>
            <person name="Mewes H.W."/>
            <person name="Stocker S."/>
            <person name="Zaccaria P."/>
            <person name="Bevan M."/>
            <person name="Wilson R.K."/>
            <person name="de la Bastide M."/>
            <person name="Habermann K."/>
            <person name="Parnell L."/>
            <person name="Dedhia N."/>
            <person name="Gnoj L."/>
            <person name="Schutz K."/>
            <person name="Huang E."/>
            <person name="Spiegel L."/>
            <person name="Sehkon M."/>
            <person name="Murray J."/>
            <person name="Sheet P."/>
            <person name="Cordes M."/>
            <person name="Abu-Threideh J."/>
            <person name="Stoneking T."/>
            <person name="Kalicki J."/>
            <person name="Graves T."/>
            <person name="Harmon G."/>
            <person name="Edwards J."/>
            <person name="Latreille P."/>
            <person name="Courtney L."/>
            <person name="Cloud J."/>
            <person name="Abbott A."/>
            <person name="Scott K."/>
            <person name="Johnson D."/>
            <person name="Minx P."/>
            <person name="Bentley D."/>
            <person name="Fulton B."/>
            <person name="Miller N."/>
            <person name="Greco T."/>
            <person name="Kemp K."/>
            <person name="Kramer J."/>
            <person name="Fulton L."/>
            <person name="Mardis E."/>
            <person name="Dante M."/>
            <person name="Pepin K."/>
            <person name="Hillier L."/>
            <person name="Nelson J."/>
            <person name="Spieth J."/>
            <person name="Ryan E."/>
            <person name="Andrews S."/>
            <person name="Geisel C."/>
            <person name="Layman D."/>
            <person name="Du H."/>
            <person name="Ali J."/>
            <person name="Berghoff A."/>
            <person name="Jones K."/>
            <person name="Drone K."/>
            <person name="Cotton M."/>
            <person name="Joshu C."/>
            <person name="Antonoiu B."/>
            <person name="Zidanic M."/>
            <person name="Strong C."/>
            <person name="Sun H."/>
            <person name="Lamar B."/>
            <person name="Yordan C."/>
            <person name="Ma P."/>
            <person name="Zhong J."/>
            <person name="Preston R."/>
            <person name="Vil D."/>
            <person name="Shekher M."/>
            <person name="Matero A."/>
            <person name="Shah R."/>
            <person name="Swaby I.K."/>
            <person name="O'Shaughnessy A."/>
            <person name="Rodriguez M."/>
            <person name="Hoffmann J."/>
            <person name="Till S."/>
            <person name="Granat S."/>
            <person name="Shohdy N."/>
            <person name="Hasegawa A."/>
            <person name="Hameed A."/>
            <person name="Lodhi M."/>
            <person name="Johnson A."/>
            <person name="Chen E."/>
            <person name="Marra M."/>
            <person name="Martienssen R."/>
            <person name="McCombie W.R."/>
        </authorList>
    </citation>
    <scope>NUCLEOTIDE SEQUENCE [LARGE SCALE GENOMIC DNA]</scope>
    <source>
        <strain>cv. Columbia</strain>
    </source>
</reference>
<dbReference type="InterPro" id="IPR012340">
    <property type="entry name" value="NA-bd_OB-fold"/>
</dbReference>
<dbReference type="EMBL" id="AF147262">
    <property type="protein sequence ID" value="AAD48944.1"/>
    <property type="molecule type" value="Genomic_DNA"/>
</dbReference>
<dbReference type="InterPro" id="IPR003871">
    <property type="entry name" value="RFA1B/D_OB_1st"/>
</dbReference>
<dbReference type="Gene3D" id="2.40.50.140">
    <property type="entry name" value="Nucleic acid-binding proteins"/>
    <property type="match status" value="3"/>
</dbReference>
<dbReference type="EMBL" id="AL161505">
    <property type="protein sequence ID" value="CAB81104.1"/>
    <property type="molecule type" value="Genomic_DNA"/>
</dbReference>
<reference evidence="3" key="5">
    <citation type="submission" date="2000-03" db="EMBL/GenBank/DDBJ databases">
        <authorList>
            <person name="EU Arabidopsis sequencing project"/>
        </authorList>
    </citation>
    <scope>NUCLEOTIDE SEQUENCE</scope>
</reference>
<accession>Q9S9X8</accession>
<organism evidence="2">
    <name type="scientific">Arabidopsis thaliana</name>
    <name type="common">Mouse-ear cress</name>
    <dbReference type="NCBI Taxonomy" id="3702"/>
    <lineage>
        <taxon>Eukaryota</taxon>
        <taxon>Viridiplantae</taxon>
        <taxon>Streptophyta</taxon>
        <taxon>Embryophyta</taxon>
        <taxon>Tracheophyta</taxon>
        <taxon>Spermatophyta</taxon>
        <taxon>Magnoliopsida</taxon>
        <taxon>eudicotyledons</taxon>
        <taxon>Gunneridae</taxon>
        <taxon>Pentapetalae</taxon>
        <taxon>rosids</taxon>
        <taxon>malvids</taxon>
        <taxon>Brassicales</taxon>
        <taxon>Brassicaceae</taxon>
        <taxon>Camelineae</taxon>
        <taxon>Arabidopsis</taxon>
    </lineage>
</organism>
<dbReference type="PANTHER" id="PTHR47165">
    <property type="entry name" value="OS03G0429900 PROTEIN"/>
    <property type="match status" value="1"/>
</dbReference>
<gene>
    <name evidence="2" type="primary">F28D6.9</name>
    <name evidence="3" type="ordered locus">At4g07340</name>
</gene>
<dbReference type="AlphaFoldDB" id="Q9S9X8"/>
<evidence type="ECO:0000313" key="3">
    <source>
        <dbReference type="EMBL" id="CAB81104.1"/>
    </source>
</evidence>